<feature type="transmembrane region" description="Helical" evidence="4">
    <location>
        <begin position="6"/>
        <end position="26"/>
    </location>
</feature>
<evidence type="ECO:0000256" key="3">
    <source>
        <dbReference type="SAM" id="MobiDB-lite"/>
    </source>
</evidence>
<evidence type="ECO:0000313" key="6">
    <source>
        <dbReference type="EMBL" id="TGD18465.1"/>
    </source>
</evidence>
<dbReference type="GO" id="GO:0016020">
    <property type="term" value="C:membrane"/>
    <property type="evidence" value="ECO:0007669"/>
    <property type="project" value="UniProtKB-SubCell"/>
</dbReference>
<reference evidence="6 7" key="1">
    <citation type="submission" date="2018-10" db="EMBL/GenBank/DDBJ databases">
        <title>Lactobacillus sp. R7 and Lactobacillus sp. R19 isolated from fermented mustard green product of Taiwan.</title>
        <authorList>
            <person name="Lin S.-T."/>
        </authorList>
    </citation>
    <scope>NUCLEOTIDE SEQUENCE [LARGE SCALE GENOMIC DNA]</scope>
    <source>
        <strain evidence="6 7">BCRC 81129</strain>
    </source>
</reference>
<dbReference type="AlphaFoldDB" id="A0A4Z0JAJ2"/>
<dbReference type="SUPFAM" id="SSF56601">
    <property type="entry name" value="beta-lactamase/transpeptidase-like"/>
    <property type="match status" value="1"/>
</dbReference>
<dbReference type="PANTHER" id="PTHR46825:SF11">
    <property type="entry name" value="PENICILLIN-BINDING PROTEIN 4"/>
    <property type="match status" value="1"/>
</dbReference>
<keyword evidence="4" id="KW-0812">Transmembrane</keyword>
<organism evidence="6 7">
    <name type="scientific">Levilactobacillus suantsaiihabitans</name>
    <dbReference type="NCBI Taxonomy" id="2487722"/>
    <lineage>
        <taxon>Bacteria</taxon>
        <taxon>Bacillati</taxon>
        <taxon>Bacillota</taxon>
        <taxon>Bacilli</taxon>
        <taxon>Lactobacillales</taxon>
        <taxon>Lactobacillaceae</taxon>
        <taxon>Levilactobacillus</taxon>
    </lineage>
</organism>
<dbReference type="InterPro" id="IPR012338">
    <property type="entry name" value="Beta-lactam/transpept-like"/>
</dbReference>
<evidence type="ECO:0000256" key="1">
    <source>
        <dbReference type="ARBA" id="ARBA00004370"/>
    </source>
</evidence>
<dbReference type="Proteomes" id="UP000297348">
    <property type="component" value="Unassembled WGS sequence"/>
</dbReference>
<comment type="caution">
    <text evidence="6">The sequence shown here is derived from an EMBL/GenBank/DDBJ whole genome shotgun (WGS) entry which is preliminary data.</text>
</comment>
<keyword evidence="7" id="KW-1185">Reference proteome</keyword>
<dbReference type="EMBL" id="RKLX01000012">
    <property type="protein sequence ID" value="TGD18465.1"/>
    <property type="molecule type" value="Genomic_DNA"/>
</dbReference>
<dbReference type="RefSeq" id="WP_135368227.1">
    <property type="nucleotide sequence ID" value="NZ_RKLX01000012.1"/>
</dbReference>
<proteinExistence type="predicted"/>
<keyword evidence="2 4" id="KW-0472">Membrane</keyword>
<dbReference type="InterPro" id="IPR050491">
    <property type="entry name" value="AmpC-like"/>
</dbReference>
<dbReference type="Gene3D" id="3.40.710.10">
    <property type="entry name" value="DD-peptidase/beta-lactamase superfamily"/>
    <property type="match status" value="1"/>
</dbReference>
<feature type="compositionally biased region" description="Basic and acidic residues" evidence="3">
    <location>
        <begin position="61"/>
        <end position="74"/>
    </location>
</feature>
<gene>
    <name evidence="6" type="ORF">EGT51_08280</name>
</gene>
<dbReference type="GO" id="GO:0016787">
    <property type="term" value="F:hydrolase activity"/>
    <property type="evidence" value="ECO:0007669"/>
    <property type="project" value="UniProtKB-KW"/>
</dbReference>
<dbReference type="OrthoDB" id="2151402at2"/>
<feature type="domain" description="Beta-lactamase-related" evidence="5">
    <location>
        <begin position="87"/>
        <end position="383"/>
    </location>
</feature>
<evidence type="ECO:0000256" key="4">
    <source>
        <dbReference type="SAM" id="Phobius"/>
    </source>
</evidence>
<comment type="subcellular location">
    <subcellularLocation>
        <location evidence="1">Membrane</location>
    </subcellularLocation>
</comment>
<dbReference type="Pfam" id="PF00144">
    <property type="entry name" value="Beta-lactamase"/>
    <property type="match status" value="1"/>
</dbReference>
<feature type="region of interest" description="Disordered" evidence="3">
    <location>
        <begin position="35"/>
        <end position="77"/>
    </location>
</feature>
<accession>A0A4Z0JAJ2</accession>
<sequence length="410" mass="45547">MNTRNLRHWAVLFVIILGIGGVIWGMHEIDQQDQKEVATSNHQHAKQTHATIAKDAAASKQQRDPAKTAFDRTNRGQVTPKFSKRFTRELKAKKFVGTALVVKNDQVVYQRAFGQANAKKHRKNKVTSQFLINSVQKSMTGMLLMKAVQAGQLQLTDRLNQYYPGIAHSSEVTIRQMLNMTAGITGELKPGRTLTENEAYQYVSQNARIDTSKIGKFDYQQICFTLLAGILHQVTHKSYYDLFYQQLVTPLNLNHTGFAQLRSTTKGMTTGYAGTMPGDYSEPHKPSAASMAIQIATGNATMSAGDVFRAERAIVQGSLLSTPAGAQVLHEAGNTTLHYTGGMYHLDQLGYYGHGMGDDYESTFVISKNGRTGVVLLSNNFVKKTMYPAWSTEDLGIQTFKQIDRAKVLR</sequence>
<evidence type="ECO:0000313" key="7">
    <source>
        <dbReference type="Proteomes" id="UP000297348"/>
    </source>
</evidence>
<evidence type="ECO:0000256" key="2">
    <source>
        <dbReference type="ARBA" id="ARBA00023136"/>
    </source>
</evidence>
<dbReference type="PANTHER" id="PTHR46825">
    <property type="entry name" value="D-ALANYL-D-ALANINE-CARBOXYPEPTIDASE/ENDOPEPTIDASE AMPH"/>
    <property type="match status" value="1"/>
</dbReference>
<protein>
    <submittedName>
        <fullName evidence="6">Class A beta-lactamase-related serine hydrolase</fullName>
    </submittedName>
</protein>
<evidence type="ECO:0000259" key="5">
    <source>
        <dbReference type="Pfam" id="PF00144"/>
    </source>
</evidence>
<keyword evidence="6" id="KW-0378">Hydrolase</keyword>
<name>A0A4Z0JAJ2_9LACO</name>
<keyword evidence="4" id="KW-1133">Transmembrane helix</keyword>
<dbReference type="InterPro" id="IPR001466">
    <property type="entry name" value="Beta-lactam-related"/>
</dbReference>